<evidence type="ECO:0000259" key="2">
    <source>
        <dbReference type="Pfam" id="PF26133"/>
    </source>
</evidence>
<dbReference type="Pfam" id="PF26133">
    <property type="entry name" value="DUF8039"/>
    <property type="match status" value="1"/>
</dbReference>
<protein>
    <recommendedName>
        <fullName evidence="2">DUF8039 domain-containing protein</fullName>
    </recommendedName>
</protein>
<dbReference type="Proteomes" id="UP000007306">
    <property type="component" value="Unassembled WGS sequence"/>
</dbReference>
<sequence>WISVSGISFFLTPHPEPDYPFDDLKENTPCKLHVPIGRSGRTLEATTAIAIPGRTFNDEFIPDEYAKVQPQVFHEGFESYDIDIPTPDGVSVLGDAVTDKAEEPKMPKEITVLEVPQEISVPEVPMEISVPDVPMEITLAEPDVQLVASVGTYIEVPGLEWDGTELEVFEDPSPAKDPEVQEPPVSDKASDKSEVPRVVSSHNSKSKDDQKEKFMVTVFRGGKEHAKLREDDPKKAASLARKKKYLPTDDCPEKYEHGKAILPDWALEEGPWEM</sequence>
<keyword evidence="4" id="KW-1185">Reference proteome</keyword>
<name>I1PHT5_ORYGL</name>
<reference evidence="4" key="2">
    <citation type="submission" date="2018-04" db="EMBL/GenBank/DDBJ databases">
        <title>OglaRS2 (Oryza glaberrima Reference Sequence Version 2).</title>
        <authorList>
            <person name="Zhang J."/>
            <person name="Kudrna D."/>
            <person name="Lee S."/>
            <person name="Talag J."/>
            <person name="Rajasekar S."/>
            <person name="Wing R.A."/>
        </authorList>
    </citation>
    <scope>NUCLEOTIDE SEQUENCE [LARGE SCALE GENOMIC DNA]</scope>
    <source>
        <strain evidence="4">cv. IRGC 96717</strain>
    </source>
</reference>
<accession>I1PHT5</accession>
<dbReference type="HOGENOM" id="CLU_1017745_0_0_1"/>
<dbReference type="PANTHER" id="PTHR33018:SF19">
    <property type="entry name" value="OS12G0558775 PROTEIN"/>
    <property type="match status" value="1"/>
</dbReference>
<dbReference type="Gramene" id="ORGLA03G0393100.1">
    <property type="protein sequence ID" value="ORGLA03G0393100.1"/>
    <property type="gene ID" value="ORGLA03G0393100"/>
</dbReference>
<reference evidence="3" key="1">
    <citation type="submission" date="2015-06" db="UniProtKB">
        <authorList>
            <consortium name="EnsemblPlants"/>
        </authorList>
    </citation>
    <scope>IDENTIFICATION</scope>
</reference>
<dbReference type="PANTHER" id="PTHR33018">
    <property type="entry name" value="OS10G0338966 PROTEIN-RELATED"/>
    <property type="match status" value="1"/>
</dbReference>
<evidence type="ECO:0000313" key="4">
    <source>
        <dbReference type="Proteomes" id="UP000007306"/>
    </source>
</evidence>
<dbReference type="AlphaFoldDB" id="I1PHT5"/>
<organism evidence="3 4">
    <name type="scientific">Oryza glaberrima</name>
    <name type="common">African rice</name>
    <dbReference type="NCBI Taxonomy" id="4538"/>
    <lineage>
        <taxon>Eukaryota</taxon>
        <taxon>Viridiplantae</taxon>
        <taxon>Streptophyta</taxon>
        <taxon>Embryophyta</taxon>
        <taxon>Tracheophyta</taxon>
        <taxon>Spermatophyta</taxon>
        <taxon>Magnoliopsida</taxon>
        <taxon>Liliopsida</taxon>
        <taxon>Poales</taxon>
        <taxon>Poaceae</taxon>
        <taxon>BOP clade</taxon>
        <taxon>Oryzoideae</taxon>
        <taxon>Oryzeae</taxon>
        <taxon>Oryzinae</taxon>
        <taxon>Oryza</taxon>
    </lineage>
</organism>
<evidence type="ECO:0000256" key="1">
    <source>
        <dbReference type="SAM" id="MobiDB-lite"/>
    </source>
</evidence>
<evidence type="ECO:0000313" key="3">
    <source>
        <dbReference type="EnsemblPlants" id="ORGLA03G0393100.1"/>
    </source>
</evidence>
<feature type="region of interest" description="Disordered" evidence="1">
    <location>
        <begin position="169"/>
        <end position="213"/>
    </location>
</feature>
<dbReference type="EnsemblPlants" id="ORGLA03G0393100.1">
    <property type="protein sequence ID" value="ORGLA03G0393100.1"/>
    <property type="gene ID" value="ORGLA03G0393100"/>
</dbReference>
<dbReference type="InterPro" id="IPR058352">
    <property type="entry name" value="DUF8039"/>
</dbReference>
<proteinExistence type="predicted"/>
<feature type="domain" description="DUF8039" evidence="2">
    <location>
        <begin position="19"/>
        <end position="97"/>
    </location>
</feature>